<comment type="caution">
    <text evidence="2">The sequence shown here is derived from an EMBL/GenBank/DDBJ whole genome shotgun (WGS) entry which is preliminary data.</text>
</comment>
<evidence type="ECO:0000313" key="3">
    <source>
        <dbReference type="Proteomes" id="UP000092527"/>
    </source>
</evidence>
<sequence>MKVYKWGALCLSGLALFACKEEKVTKPAAVAQQPKVEAPAPLPLVSSKPVTFLQEEKCFANDRCYQLDVQSLETNVDWINQYFQNEARKLLTVNNFELSKEEMAKIQAEWDKLPLAELKKTYVADVAALFKDAEYAPYGFSLEYKPRFIAQNQQVAIFTDYFYHYAGGAHGVYATHFTNFDLKTKKVLHIDDVLQPNQRRGFKNLLREAYLEYLASMENEQDQDKAEQLLQERLDMGWGVEPTDNFTFTYSGILSSYPPYVLGAYAEGEIQLLIPYERLIDIVKPEFLFNTTKTIISE</sequence>
<dbReference type="AlphaFoldDB" id="A0AB36E1P0"/>
<proteinExistence type="predicted"/>
<evidence type="ECO:0000259" key="1">
    <source>
        <dbReference type="Pfam" id="PF11738"/>
    </source>
</evidence>
<dbReference type="PROSITE" id="PS51257">
    <property type="entry name" value="PROKAR_LIPOPROTEIN"/>
    <property type="match status" value="1"/>
</dbReference>
<dbReference type="Gene3D" id="3.90.640.20">
    <property type="entry name" value="Heat-shock cognate protein, ATPase"/>
    <property type="match status" value="1"/>
</dbReference>
<dbReference type="RefSeq" id="WP_066421929.1">
    <property type="nucleotide sequence ID" value="NZ_JTJU01000041.1"/>
</dbReference>
<protein>
    <recommendedName>
        <fullName evidence="1">DUF3298 domain-containing protein</fullName>
    </recommendedName>
</protein>
<dbReference type="InterPro" id="IPR021729">
    <property type="entry name" value="DUF3298"/>
</dbReference>
<dbReference type="InterPro" id="IPR037126">
    <property type="entry name" value="PdaC/RsiV-like_sf"/>
</dbReference>
<evidence type="ECO:0000313" key="2">
    <source>
        <dbReference type="EMBL" id="OBX09704.1"/>
    </source>
</evidence>
<reference evidence="2 3" key="1">
    <citation type="submission" date="2014-11" db="EMBL/GenBank/DDBJ databases">
        <title>Pan-genome of Gallibacterium spp.</title>
        <authorList>
            <person name="Kudirkiene E."/>
            <person name="Bojesen A.M."/>
        </authorList>
    </citation>
    <scope>NUCLEOTIDE SEQUENCE [LARGE SCALE GENOMIC DNA]</scope>
    <source>
        <strain evidence="2 3">18469/18</strain>
    </source>
</reference>
<accession>A0AB36E1P0</accession>
<dbReference type="EMBL" id="JTJU01000041">
    <property type="protein sequence ID" value="OBX09704.1"/>
    <property type="molecule type" value="Genomic_DNA"/>
</dbReference>
<name>A0AB36E1P0_9PAST</name>
<dbReference type="Gene3D" id="3.30.565.40">
    <property type="entry name" value="Fervidobacterium nodosum Rt17-B1 like"/>
    <property type="match status" value="1"/>
</dbReference>
<gene>
    <name evidence="2" type="ORF">QV09_07420</name>
</gene>
<organism evidence="2 3">
    <name type="scientific">Gallibacterium salpingitidis</name>
    <dbReference type="NCBI Taxonomy" id="505341"/>
    <lineage>
        <taxon>Bacteria</taxon>
        <taxon>Pseudomonadati</taxon>
        <taxon>Pseudomonadota</taxon>
        <taxon>Gammaproteobacteria</taxon>
        <taxon>Pasteurellales</taxon>
        <taxon>Pasteurellaceae</taxon>
        <taxon>Gallibacterium</taxon>
    </lineage>
</organism>
<dbReference type="Proteomes" id="UP000092527">
    <property type="component" value="Unassembled WGS sequence"/>
</dbReference>
<dbReference type="Pfam" id="PF11738">
    <property type="entry name" value="DUF3298"/>
    <property type="match status" value="1"/>
</dbReference>
<feature type="domain" description="DUF3298" evidence="1">
    <location>
        <begin position="192"/>
        <end position="277"/>
    </location>
</feature>